<evidence type="ECO:0000313" key="3">
    <source>
        <dbReference type="EMBL" id="MER9408365.1"/>
    </source>
</evidence>
<dbReference type="Pfam" id="PF02371">
    <property type="entry name" value="Transposase_20"/>
    <property type="match status" value="1"/>
</dbReference>
<feature type="domain" description="Transposase IS116/IS110/IS902 C-terminal" evidence="2">
    <location>
        <begin position="68"/>
        <end position="131"/>
    </location>
</feature>
<feature type="region of interest" description="Disordered" evidence="1">
    <location>
        <begin position="100"/>
        <end position="152"/>
    </location>
</feature>
<dbReference type="InterPro" id="IPR003346">
    <property type="entry name" value="Transposase_20"/>
</dbReference>
<evidence type="ECO:0000313" key="4">
    <source>
        <dbReference type="Proteomes" id="UP001433071"/>
    </source>
</evidence>
<proteinExistence type="predicted"/>
<dbReference type="Proteomes" id="UP001433071">
    <property type="component" value="Unassembled WGS sequence"/>
</dbReference>
<evidence type="ECO:0000256" key="1">
    <source>
        <dbReference type="SAM" id="MobiDB-lite"/>
    </source>
</evidence>
<gene>
    <name evidence="3" type="ORF">NKI36_30780</name>
</gene>
<sequence length="152" mass="15994">MVACSPATSIGAARRRRWLAAQKFDHPAQHHLPGPGQRHHRCAEPAGAAGRPAGAELVEGGGGGSQALRGVFFIVAVTFVSEVGDVRRFDTPLMAFLGLGPSERSTGETVQRGDLTPAGNRRARRTCLKLSLSRQSDGAHSRPPQGPAEGRA</sequence>
<dbReference type="EMBL" id="JAMYQB010000054">
    <property type="protein sequence ID" value="MER9408365.1"/>
    <property type="molecule type" value="Genomic_DNA"/>
</dbReference>
<evidence type="ECO:0000259" key="2">
    <source>
        <dbReference type="Pfam" id="PF02371"/>
    </source>
</evidence>
<comment type="caution">
    <text evidence="3">The sequence shown here is derived from an EMBL/GenBank/DDBJ whole genome shotgun (WGS) entry which is preliminary data.</text>
</comment>
<accession>A0ABV1Z9I3</accession>
<keyword evidence="4" id="KW-1185">Reference proteome</keyword>
<protein>
    <submittedName>
        <fullName evidence="3">Transposase</fullName>
    </submittedName>
</protein>
<reference evidence="3 4" key="1">
    <citation type="journal article" date="2024" name="Proc. Natl. Acad. Sci. U.S.A.">
        <title>The evolutionary genomics of adaptation to stress in wild rhizobium bacteria.</title>
        <authorList>
            <person name="Kehlet-Delgado H."/>
            <person name="Montoya A.P."/>
            <person name="Jensen K.T."/>
            <person name="Wendlandt C.E."/>
            <person name="Dexheimer C."/>
            <person name="Roberts M."/>
            <person name="Torres Martinez L."/>
            <person name="Friesen M.L."/>
            <person name="Griffitts J.S."/>
            <person name="Porter S.S."/>
        </authorList>
    </citation>
    <scope>NUCLEOTIDE SEQUENCE [LARGE SCALE GENOMIC DNA]</scope>
    <source>
        <strain evidence="3 4">M0641</strain>
    </source>
</reference>
<name>A0ABV1Z9I3_9HYPH</name>
<organism evidence="3 4">
    <name type="scientific">Mesorhizobium caraganae</name>
    <dbReference type="NCBI Taxonomy" id="483206"/>
    <lineage>
        <taxon>Bacteria</taxon>
        <taxon>Pseudomonadati</taxon>
        <taxon>Pseudomonadota</taxon>
        <taxon>Alphaproteobacteria</taxon>
        <taxon>Hyphomicrobiales</taxon>
        <taxon>Phyllobacteriaceae</taxon>
        <taxon>Mesorhizobium</taxon>
    </lineage>
</organism>